<evidence type="ECO:0000256" key="2">
    <source>
        <dbReference type="ARBA" id="ARBA00022618"/>
    </source>
</evidence>
<reference evidence="9 10" key="1">
    <citation type="submission" date="2019-09" db="EMBL/GenBank/DDBJ databases">
        <title>A chromosome-level genome assembly of the Chinese tupelo Nyssa sinensis.</title>
        <authorList>
            <person name="Yang X."/>
            <person name="Kang M."/>
            <person name="Yang Y."/>
            <person name="Xiong H."/>
            <person name="Wang M."/>
            <person name="Zhang Z."/>
            <person name="Wang Z."/>
            <person name="Wu H."/>
            <person name="Ma T."/>
            <person name="Liu J."/>
            <person name="Xi Z."/>
        </authorList>
    </citation>
    <scope>NUCLEOTIDE SEQUENCE [LARGE SCALE GENOMIC DNA]</scope>
    <source>
        <strain evidence="9">J267</strain>
        <tissue evidence="9">Leaf</tissue>
    </source>
</reference>
<dbReference type="SUPFAM" id="SSF48371">
    <property type="entry name" value="ARM repeat"/>
    <property type="match status" value="1"/>
</dbReference>
<keyword evidence="4" id="KW-0498">Mitosis</keyword>
<feature type="compositionally biased region" description="Basic and acidic residues" evidence="8">
    <location>
        <begin position="944"/>
        <end position="961"/>
    </location>
</feature>
<evidence type="ECO:0000256" key="3">
    <source>
        <dbReference type="ARBA" id="ARBA00022763"/>
    </source>
</evidence>
<dbReference type="Proteomes" id="UP000325577">
    <property type="component" value="Linkage Group LG13"/>
</dbReference>
<organism evidence="9 10">
    <name type="scientific">Nyssa sinensis</name>
    <dbReference type="NCBI Taxonomy" id="561372"/>
    <lineage>
        <taxon>Eukaryota</taxon>
        <taxon>Viridiplantae</taxon>
        <taxon>Streptophyta</taxon>
        <taxon>Embryophyta</taxon>
        <taxon>Tracheophyta</taxon>
        <taxon>Spermatophyta</taxon>
        <taxon>Magnoliopsida</taxon>
        <taxon>eudicotyledons</taxon>
        <taxon>Gunneridae</taxon>
        <taxon>Pentapetalae</taxon>
        <taxon>asterids</taxon>
        <taxon>Cornales</taxon>
        <taxon>Nyssaceae</taxon>
        <taxon>Nyssa</taxon>
    </lineage>
</organism>
<keyword evidence="6" id="KW-0539">Nucleus</keyword>
<name>A0A5J5BHB6_9ASTE</name>
<dbReference type="InterPro" id="IPR039776">
    <property type="entry name" value="Pds5"/>
</dbReference>
<evidence type="ECO:0000256" key="1">
    <source>
        <dbReference type="ARBA" id="ARBA00004123"/>
    </source>
</evidence>
<feature type="region of interest" description="Disordered" evidence="8">
    <location>
        <begin position="374"/>
        <end position="522"/>
    </location>
</feature>
<feature type="compositionally biased region" description="Basic and acidic residues" evidence="8">
    <location>
        <begin position="547"/>
        <end position="566"/>
    </location>
</feature>
<feature type="compositionally biased region" description="Polar residues" evidence="8">
    <location>
        <begin position="305"/>
        <end position="318"/>
    </location>
</feature>
<dbReference type="EMBL" id="CM018036">
    <property type="protein sequence ID" value="KAA8540541.1"/>
    <property type="molecule type" value="Genomic_DNA"/>
</dbReference>
<feature type="compositionally biased region" description="Basic and acidic residues" evidence="8">
    <location>
        <begin position="1076"/>
        <end position="1092"/>
    </location>
</feature>
<evidence type="ECO:0000313" key="10">
    <source>
        <dbReference type="Proteomes" id="UP000325577"/>
    </source>
</evidence>
<evidence type="ECO:0000256" key="7">
    <source>
        <dbReference type="ARBA" id="ARBA00023306"/>
    </source>
</evidence>
<keyword evidence="2" id="KW-0132">Cell division</keyword>
<keyword evidence="10" id="KW-1185">Reference proteome</keyword>
<feature type="compositionally biased region" description="Basic and acidic residues" evidence="8">
    <location>
        <begin position="319"/>
        <end position="328"/>
    </location>
</feature>
<feature type="compositionally biased region" description="Basic and acidic residues" evidence="8">
    <location>
        <begin position="643"/>
        <end position="655"/>
    </location>
</feature>
<dbReference type="SUPFAM" id="SSF63748">
    <property type="entry name" value="Tudor/PWWP/MBT"/>
    <property type="match status" value="1"/>
</dbReference>
<keyword evidence="5" id="KW-0234">DNA repair</keyword>
<evidence type="ECO:0000256" key="6">
    <source>
        <dbReference type="ARBA" id="ARBA00023242"/>
    </source>
</evidence>
<feature type="compositionally biased region" description="Basic and acidic residues" evidence="8">
    <location>
        <begin position="7"/>
        <end position="21"/>
    </location>
</feature>
<dbReference type="GO" id="GO:0007064">
    <property type="term" value="P:mitotic sister chromatid cohesion"/>
    <property type="evidence" value="ECO:0007669"/>
    <property type="project" value="InterPro"/>
</dbReference>
<proteinExistence type="predicted"/>
<feature type="compositionally biased region" description="Low complexity" evidence="8">
    <location>
        <begin position="781"/>
        <end position="790"/>
    </location>
</feature>
<dbReference type="GO" id="GO:0005634">
    <property type="term" value="C:nucleus"/>
    <property type="evidence" value="ECO:0007669"/>
    <property type="project" value="UniProtKB-SubCell"/>
</dbReference>
<dbReference type="InterPro" id="IPR016024">
    <property type="entry name" value="ARM-type_fold"/>
</dbReference>
<feature type="compositionally biased region" description="Basic and acidic residues" evidence="8">
    <location>
        <begin position="1010"/>
        <end position="1025"/>
    </location>
</feature>
<dbReference type="PANTHER" id="PTHR12663:SF69">
    <property type="entry name" value="SISTER CHROMATID COHESION PROTEIN PDS5 HOMOLOG E"/>
    <property type="match status" value="1"/>
</dbReference>
<evidence type="ECO:0000256" key="4">
    <source>
        <dbReference type="ARBA" id="ARBA00022776"/>
    </source>
</evidence>
<feature type="compositionally biased region" description="Polar residues" evidence="8">
    <location>
        <begin position="289"/>
        <end position="298"/>
    </location>
</feature>
<keyword evidence="3" id="KW-0227">DNA damage</keyword>
<feature type="compositionally biased region" description="Basic and acidic residues" evidence="8">
    <location>
        <begin position="977"/>
        <end position="986"/>
    </location>
</feature>
<comment type="subcellular location">
    <subcellularLocation>
        <location evidence="1">Nucleus</location>
    </subcellularLocation>
</comment>
<feature type="compositionally biased region" description="Polar residues" evidence="8">
    <location>
        <begin position="768"/>
        <end position="780"/>
    </location>
</feature>
<dbReference type="PANTHER" id="PTHR12663">
    <property type="entry name" value="ANDROGEN INDUCED INHIBITOR OF PROLIFERATION AS3 / PDS5-RELATED"/>
    <property type="match status" value="1"/>
</dbReference>
<feature type="region of interest" description="Disordered" evidence="8">
    <location>
        <begin position="535"/>
        <end position="676"/>
    </location>
</feature>
<sequence length="1110" mass="120968">MPSSSSSEKELEQELKDDGERLLMPPSSIDELLVLLDKVDLQLSKVEQAPSKSMKDAIRPSMKALISNELLRHSDINVKVSVISCLNEITRITAPDAPYDDEKMKEIFQLTVMTFEKLSHVSGRCYTKAVSILDTVAKVRSCLVMLDLECDELVVEMFKLFLNMIRSNHPHSVFLNMETIMTLVVEESEEISVDLLRPLLTSVKKENQNAAPLCWKLAEKVIKNCAAKLKPYLQEAVLSMGIAFDDYSDVVTSIIEDASRAECLVAKALVPDAISSGEVCPSGDGLSKSVMNDGTAQMRSDETVNDSNSLKTLEPCQNKQHEGTEDQPKNLGSTKGVELGTELLAVMNDGTAQMRSGETVNDSNFLKTLEPCQNKQHEGTDARIGDQSENLSSTKGVKLGTELEAVPKKRGRKPNSLIKPEEGYDHSWISGGRKAVELTHPKKNHEKKIGASSSKTPASKEATSPPAPEKEVKPRVFSPKTSHDESISASPSQNHSFPEGSHRKRGRPKKKGSMVNQDGSLDSFSAQKGVLLTAQLEENASESADVTLKKESEGRKDSKAKPERGSSENALAPKTKKETTPALGNVVEKKEDGIPNDPEGKQESSIRQMDGKKRSRAKTTSEKHVTEESGDKKMVSLPVTKSLTKDESPMDEVSKTKCKGKRNPRKGEVSETPHGVKDYGEELVGCKIKVWWPMDQTFYEGAIHSFDPATKKHRVLYADGDEEILNLGKEHWELVGQTTLPDPGQEIDLPNPDALSDMLLEKKAKTAAESSIKQETADTLSKSVGASASKSKVEAPKSGSKPADGSTLDKDDASKPFDTLNADGQKSTGKSKTETPKVILKSMHDNASQIVTKSKGGSKPTDGSSLDKDDASKPFETLNADGQKSTGKSKTETPKIIKKSKRDASQIVTKSKGKSAKTDNESHASHTAKQKHVSTQEELIGDVGKGKLPDPVDTHETETLKIIKKSKRDTSRIVAKSKGERAKAVNESRASNSAKRKHVSTWEELSGDVGKGKLPDAVDTHETETLKIVTKSKRDTSQIVTKSKGERPKADDESGASDAAKQKHVSTQEELSGDVGKGKLPDPVDTHETEKKSGKKRRRLVKIGELCSNV</sequence>
<feature type="compositionally biased region" description="Polar residues" evidence="8">
    <location>
        <begin position="487"/>
        <end position="496"/>
    </location>
</feature>
<evidence type="ECO:0008006" key="11">
    <source>
        <dbReference type="Google" id="ProtNLM"/>
    </source>
</evidence>
<keyword evidence="7" id="KW-0131">Cell cycle</keyword>
<feature type="compositionally biased region" description="Basic and acidic residues" evidence="8">
    <location>
        <begin position="1043"/>
        <end position="1052"/>
    </location>
</feature>
<dbReference type="Gene3D" id="2.30.30.140">
    <property type="match status" value="1"/>
</dbReference>
<feature type="compositionally biased region" description="Basic and acidic residues" evidence="8">
    <location>
        <begin position="619"/>
        <end position="634"/>
    </location>
</feature>
<dbReference type="OrthoDB" id="200660at2759"/>
<dbReference type="AlphaFoldDB" id="A0A5J5BHB6"/>
<feature type="region of interest" description="Disordered" evidence="8">
    <location>
        <begin position="1"/>
        <end position="23"/>
    </location>
</feature>
<evidence type="ECO:0000256" key="5">
    <source>
        <dbReference type="ARBA" id="ARBA00023204"/>
    </source>
</evidence>
<dbReference type="GO" id="GO:0051301">
    <property type="term" value="P:cell division"/>
    <property type="evidence" value="ECO:0007669"/>
    <property type="project" value="UniProtKB-KW"/>
</dbReference>
<dbReference type="GO" id="GO:0000785">
    <property type="term" value="C:chromatin"/>
    <property type="evidence" value="ECO:0007669"/>
    <property type="project" value="TreeGrafter"/>
</dbReference>
<gene>
    <name evidence="9" type="ORF">F0562_024540</name>
</gene>
<feature type="compositionally biased region" description="Basic residues" evidence="8">
    <location>
        <begin position="502"/>
        <end position="512"/>
    </location>
</feature>
<dbReference type="GO" id="GO:0035825">
    <property type="term" value="P:homologous recombination"/>
    <property type="evidence" value="ECO:0007669"/>
    <property type="project" value="UniProtKB-ARBA"/>
</dbReference>
<protein>
    <recommendedName>
        <fullName evidence="11">Tudor domain-containing protein</fullName>
    </recommendedName>
</protein>
<feature type="compositionally biased region" description="Basic and acidic residues" evidence="8">
    <location>
        <begin position="587"/>
        <end position="612"/>
    </location>
</feature>
<accession>A0A5J5BHB6</accession>
<feature type="compositionally biased region" description="Basic and acidic residues" evidence="8">
    <location>
        <begin position="665"/>
        <end position="676"/>
    </location>
</feature>
<evidence type="ECO:0000313" key="9">
    <source>
        <dbReference type="EMBL" id="KAA8540541.1"/>
    </source>
</evidence>
<feature type="compositionally biased region" description="Basic and acidic residues" evidence="8">
    <location>
        <begin position="375"/>
        <end position="386"/>
    </location>
</feature>
<feature type="region of interest" description="Disordered" evidence="8">
    <location>
        <begin position="284"/>
        <end position="334"/>
    </location>
</feature>
<feature type="region of interest" description="Disordered" evidence="8">
    <location>
        <begin position="764"/>
        <end position="1110"/>
    </location>
</feature>
<dbReference type="GO" id="GO:0006281">
    <property type="term" value="P:DNA repair"/>
    <property type="evidence" value="ECO:0007669"/>
    <property type="project" value="UniProtKB-KW"/>
</dbReference>
<dbReference type="CDD" id="cd20404">
    <property type="entry name" value="Tudor_Agenet_AtEML-like"/>
    <property type="match status" value="1"/>
</dbReference>
<dbReference type="Pfam" id="PF20168">
    <property type="entry name" value="PDS5"/>
    <property type="match status" value="1"/>
</dbReference>
<evidence type="ECO:0000256" key="8">
    <source>
        <dbReference type="SAM" id="MobiDB-lite"/>
    </source>
</evidence>